<evidence type="ECO:0000313" key="6">
    <source>
        <dbReference type="EMBL" id="AUQ97551.1"/>
    </source>
</evidence>
<dbReference type="PRINTS" id="PR00037">
    <property type="entry name" value="HTHLACR"/>
</dbReference>
<dbReference type="InterPro" id="IPR014036">
    <property type="entry name" value="DeoR-like_C"/>
</dbReference>
<dbReference type="Gene3D" id="1.10.10.10">
    <property type="entry name" value="Winged helix-like DNA-binding domain superfamily/Winged helix DNA-binding domain"/>
    <property type="match status" value="1"/>
</dbReference>
<evidence type="ECO:0000259" key="4">
    <source>
        <dbReference type="PROSITE" id="PS51077"/>
    </source>
</evidence>
<dbReference type="EMBL" id="CP010725">
    <property type="protein sequence ID" value="AUQ97551.1"/>
    <property type="molecule type" value="Genomic_DNA"/>
</dbReference>
<dbReference type="PROSITE" id="PS51077">
    <property type="entry name" value="HTH_ICLR"/>
    <property type="match status" value="1"/>
</dbReference>
<sequence>MPADQKMSHRELELLEALRRLGGSARSGELAKVLGVSEETVRRTIKALAKQGLVQRVHGGAYLSGPDTADSFYRRISKYTEEKQSIAAGVLPQITDGMAIFLDVGSTTAFVAKELRCRANLTVVTNSIGVAQTLANHNGNRVHFLGGEIQSNERGTFGHVAEQQVRAFALDLAVLSADAFSAKHGALYHSATEAQLAAVVAQAAERTLLILAHPKFDDMAPHRGPQPEMLDLLMTDVLPGRKYRRALETWGIGLELAPTQDAEAASEVKAKKRASLLE</sequence>
<proteinExistence type="predicted"/>
<evidence type="ECO:0000256" key="1">
    <source>
        <dbReference type="ARBA" id="ARBA00023015"/>
    </source>
</evidence>
<dbReference type="Proteomes" id="UP000236447">
    <property type="component" value="Chromosome"/>
</dbReference>
<dbReference type="InterPro" id="IPR036388">
    <property type="entry name" value="WH-like_DNA-bd_sf"/>
</dbReference>
<reference evidence="5 8" key="3">
    <citation type="journal article" date="2017" name="Int. J. Syst. Evol. Microbiol.">
        <title>Adaptation of Surface-Associated Bacteria to the Open Ocean: A Genomically Distinct Subpopulation of Phaeobacter gallaeciensis Colonizes Pacific Mesozooplankton.</title>
        <authorList>
            <person name="Freese H.M."/>
            <person name="Methner A."/>
            <person name="Overmann J."/>
        </authorList>
    </citation>
    <scope>NUCLEOTIDE SEQUENCE [LARGE SCALE GENOMIC DNA]</scope>
    <source>
        <strain evidence="5 8">P66</strain>
    </source>
</reference>
<dbReference type="InterPro" id="IPR037171">
    <property type="entry name" value="NagB/RpiA_transferase-like"/>
</dbReference>
<name>A0A2I7K4L8_9RHOB</name>
<keyword evidence="1" id="KW-0805">Transcription regulation</keyword>
<dbReference type="Proteomes" id="UP000236536">
    <property type="component" value="Chromosome"/>
</dbReference>
<dbReference type="GO" id="GO:0003700">
    <property type="term" value="F:DNA-binding transcription factor activity"/>
    <property type="evidence" value="ECO:0007669"/>
    <property type="project" value="InterPro"/>
</dbReference>
<dbReference type="InterPro" id="IPR005471">
    <property type="entry name" value="Tscrpt_reg_IclR_N"/>
</dbReference>
<gene>
    <name evidence="5" type="ORF">PhaeoP66_03271</name>
    <name evidence="6" type="ORF">PhaeoP88_00139</name>
</gene>
<reference evidence="6 7" key="1">
    <citation type="journal article" date="2017" name="Front. Microbiol.">
        <title>Phaeobacter piscinae sp. nov., a species of the Roseobacter group and potential aquaculture probiont.</title>
        <authorList>
            <person name="Sonnenschein E.C."/>
            <person name="Phippen C.B.W."/>
            <person name="Nielsen K.F."/>
            <person name="Mateiu R.V."/>
            <person name="Melchiorsen J."/>
            <person name="Gram L."/>
            <person name="Overmann J."/>
            <person name="Freese H.M."/>
        </authorList>
    </citation>
    <scope>NUCLEOTIDE SEQUENCE [LARGE SCALE GENOMIC DNA]</scope>
    <source>
        <strain evidence="6 7">P88</strain>
    </source>
</reference>
<evidence type="ECO:0000313" key="8">
    <source>
        <dbReference type="Proteomes" id="UP000236536"/>
    </source>
</evidence>
<dbReference type="Pfam" id="PF00455">
    <property type="entry name" value="DeoRC"/>
    <property type="match status" value="1"/>
</dbReference>
<protein>
    <submittedName>
        <fullName evidence="6">HTH-type transcriptional regulator, DeoR family</fullName>
    </submittedName>
</protein>
<dbReference type="SMART" id="SM00420">
    <property type="entry name" value="HTH_DEOR"/>
    <property type="match status" value="1"/>
</dbReference>
<feature type="domain" description="HTH iclR-type" evidence="4">
    <location>
        <begin position="5"/>
        <end position="66"/>
    </location>
</feature>
<dbReference type="PROSITE" id="PS51000">
    <property type="entry name" value="HTH_DEOR_2"/>
    <property type="match status" value="1"/>
</dbReference>
<organism evidence="6 7">
    <name type="scientific">Phaeobacter inhibens</name>
    <dbReference type="NCBI Taxonomy" id="221822"/>
    <lineage>
        <taxon>Bacteria</taxon>
        <taxon>Pseudomonadati</taxon>
        <taxon>Pseudomonadota</taxon>
        <taxon>Alphaproteobacteria</taxon>
        <taxon>Rhodobacterales</taxon>
        <taxon>Roseobacteraceae</taxon>
        <taxon>Phaeobacter</taxon>
    </lineage>
</organism>
<dbReference type="Gene3D" id="3.40.50.1360">
    <property type="match status" value="1"/>
</dbReference>
<keyword evidence="8" id="KW-1185">Reference proteome</keyword>
<dbReference type="InterPro" id="IPR001034">
    <property type="entry name" value="DeoR_HTH"/>
</dbReference>
<accession>A0A2I7K4L8</accession>
<dbReference type="PANTHER" id="PTHR30363:SF44">
    <property type="entry name" value="AGA OPERON TRANSCRIPTIONAL REPRESSOR-RELATED"/>
    <property type="match status" value="1"/>
</dbReference>
<dbReference type="PANTHER" id="PTHR30363">
    <property type="entry name" value="HTH-TYPE TRANSCRIPTIONAL REGULATOR SRLR-RELATED"/>
    <property type="match status" value="1"/>
</dbReference>
<dbReference type="InterPro" id="IPR036390">
    <property type="entry name" value="WH_DNA-bd_sf"/>
</dbReference>
<keyword evidence="2" id="KW-0804">Transcription</keyword>
<evidence type="ECO:0000313" key="5">
    <source>
        <dbReference type="EMBL" id="AUQ96013.1"/>
    </source>
</evidence>
<evidence type="ECO:0000313" key="7">
    <source>
        <dbReference type="Proteomes" id="UP000236447"/>
    </source>
</evidence>
<dbReference type="EMBL" id="CP010705">
    <property type="protein sequence ID" value="AUQ96013.1"/>
    <property type="molecule type" value="Genomic_DNA"/>
</dbReference>
<dbReference type="InterPro" id="IPR050313">
    <property type="entry name" value="Carb_Metab_HTH_regulators"/>
</dbReference>
<evidence type="ECO:0000256" key="2">
    <source>
        <dbReference type="ARBA" id="ARBA00023163"/>
    </source>
</evidence>
<dbReference type="SUPFAM" id="SSF100950">
    <property type="entry name" value="NagB/RpiA/CoA transferase-like"/>
    <property type="match status" value="1"/>
</dbReference>
<dbReference type="AlphaFoldDB" id="A0A2I7K4L8"/>
<dbReference type="SMART" id="SM01134">
    <property type="entry name" value="DeoRC"/>
    <property type="match status" value="1"/>
</dbReference>
<dbReference type="Pfam" id="PF08220">
    <property type="entry name" value="HTH_DeoR"/>
    <property type="match status" value="1"/>
</dbReference>
<dbReference type="SUPFAM" id="SSF46785">
    <property type="entry name" value="Winged helix' DNA-binding domain"/>
    <property type="match status" value="1"/>
</dbReference>
<dbReference type="GO" id="GO:0003677">
    <property type="term" value="F:DNA binding"/>
    <property type="evidence" value="ECO:0007669"/>
    <property type="project" value="InterPro"/>
</dbReference>
<evidence type="ECO:0000259" key="3">
    <source>
        <dbReference type="PROSITE" id="PS51000"/>
    </source>
</evidence>
<reference evidence="7 8" key="2">
    <citation type="journal article" date="2017" name="Genome Biol. Evol.">
        <title>Trajectories and Drivers of Genome Evolution in Surface-Associated Marine Phaeobacter.</title>
        <authorList>
            <person name="Freese H.M."/>
            <person name="Sikorski J."/>
            <person name="Bunk B."/>
            <person name="Scheuner C."/>
            <person name="Meier-Kolthoff J.P."/>
            <person name="Sproer C."/>
            <person name="Gram L."/>
            <person name="Overmann J."/>
        </authorList>
    </citation>
    <scope>NUCLEOTIDE SEQUENCE [LARGE SCALE GENOMIC DNA]</scope>
    <source>
        <strain evidence="5 8">P66</strain>
        <strain evidence="6 7">P88</strain>
    </source>
</reference>
<feature type="domain" description="HTH deoR-type" evidence="3">
    <location>
        <begin position="8"/>
        <end position="63"/>
    </location>
</feature>